<dbReference type="Pfam" id="PF19494">
    <property type="entry name" value="DUF6029"/>
    <property type="match status" value="2"/>
</dbReference>
<proteinExistence type="predicted"/>
<name>X1E6Z7_9ZZZZ</name>
<dbReference type="EMBL" id="BARU01005266">
    <property type="protein sequence ID" value="GAH29021.1"/>
    <property type="molecule type" value="Genomic_DNA"/>
</dbReference>
<feature type="non-terminal residue" evidence="1">
    <location>
        <position position="1"/>
    </location>
</feature>
<protein>
    <recommendedName>
        <fullName evidence="2">TonB-dependent receptor-like beta-barrel domain-containing protein</fullName>
    </recommendedName>
</protein>
<reference evidence="1" key="1">
    <citation type="journal article" date="2014" name="Front. Microbiol.">
        <title>High frequency of phylogenetically diverse reductive dehalogenase-homologous genes in deep subseafloor sedimentary metagenomes.</title>
        <authorList>
            <person name="Kawai M."/>
            <person name="Futagami T."/>
            <person name="Toyoda A."/>
            <person name="Takaki Y."/>
            <person name="Nishi S."/>
            <person name="Hori S."/>
            <person name="Arai W."/>
            <person name="Tsubouchi T."/>
            <person name="Morono Y."/>
            <person name="Uchiyama I."/>
            <person name="Ito T."/>
            <person name="Fujiyama A."/>
            <person name="Inagaki F."/>
            <person name="Takami H."/>
        </authorList>
    </citation>
    <scope>NUCLEOTIDE SEQUENCE</scope>
    <source>
        <strain evidence="1">Expedition CK06-06</strain>
    </source>
</reference>
<gene>
    <name evidence="1" type="ORF">S03H2_10212</name>
</gene>
<sequence>GLNSPFGSNEAIYLLTNEEGDEYFTDRLELDLNLHPFTIGVVALIYQPRLNPFSGIAEYQTDFSQIFLKYNAKPLKATIGSFTSTLAKGMVLRTYEDIDIDRNWMAKGAYLEIKPWKDLEIKVLGGRGEADDDSPDNIYGGEFTAYPLSALGIYGLSFSGAISSVGYTSPYLPTSDIRHYAGGGKFTTDFFTVSGIYAKKTDFFFQDTPVQSELRYGDGYYINAVATPPFTNLSVNFEYKNYNHLGGMDYFAPPYVSFFEQTISNAQNEKGYLIEVISNPIKFLRLRGGYAHQEELTTFSPEIPKQVIDEAVASIRVQEFIPKTVLEVFYELEHEENVTDYDRGRIKTSYQLTDNHSIITSFEYERRRETFPVESTFRDLTGELSFSWSGLFIASLKYENTNQEPAGDERDSWTWGEFLYKLTNEHEISVGYGQLRGGKTCSGGVCRYELPFEGLRIRISSLF</sequence>
<comment type="caution">
    <text evidence="1">The sequence shown here is derived from an EMBL/GenBank/DDBJ whole genome shotgun (WGS) entry which is preliminary data.</text>
</comment>
<accession>X1E6Z7</accession>
<dbReference type="InterPro" id="IPR046070">
    <property type="entry name" value="DUF6029"/>
</dbReference>
<organism evidence="1">
    <name type="scientific">marine sediment metagenome</name>
    <dbReference type="NCBI Taxonomy" id="412755"/>
    <lineage>
        <taxon>unclassified sequences</taxon>
        <taxon>metagenomes</taxon>
        <taxon>ecological metagenomes</taxon>
    </lineage>
</organism>
<evidence type="ECO:0000313" key="1">
    <source>
        <dbReference type="EMBL" id="GAH29021.1"/>
    </source>
</evidence>
<evidence type="ECO:0008006" key="2">
    <source>
        <dbReference type="Google" id="ProtNLM"/>
    </source>
</evidence>
<dbReference type="AlphaFoldDB" id="X1E6Z7"/>